<evidence type="ECO:0000313" key="3">
    <source>
        <dbReference type="EMBL" id="AZT97565.1"/>
    </source>
</evidence>
<gene>
    <name evidence="5" type="ORF">CIK62_12770</name>
    <name evidence="4" type="ORF">CIK79_19180</name>
    <name evidence="3" type="ORF">CXR27_11555</name>
</gene>
<feature type="transmembrane region" description="Helical" evidence="2">
    <location>
        <begin position="225"/>
        <end position="245"/>
    </location>
</feature>
<feature type="transmembrane region" description="Helical" evidence="2">
    <location>
        <begin position="196"/>
        <end position="213"/>
    </location>
</feature>
<dbReference type="Proteomes" id="UP000282731">
    <property type="component" value="Chromosome"/>
</dbReference>
<feature type="transmembrane region" description="Helical" evidence="2">
    <location>
        <begin position="146"/>
        <end position="163"/>
    </location>
</feature>
<feature type="transmembrane region" description="Helical" evidence="2">
    <location>
        <begin position="321"/>
        <end position="343"/>
    </location>
</feature>
<keyword evidence="2" id="KW-1133">Transmembrane helix</keyword>
<feature type="transmembrane region" description="Helical" evidence="2">
    <location>
        <begin position="170"/>
        <end position="190"/>
    </location>
</feature>
<evidence type="ECO:0000313" key="5">
    <source>
        <dbReference type="EMBL" id="PCC49720.1"/>
    </source>
</evidence>
<dbReference type="EMBL" id="NRGX01000001">
    <property type="protein sequence ID" value="PCC20230.1"/>
    <property type="molecule type" value="Genomic_DNA"/>
</dbReference>
<reference evidence="3 8" key="3">
    <citation type="submission" date="2019-01" db="EMBL/GenBank/DDBJ databases">
        <title>Comparative genomic analysis of Brevibacterium aurantiacum sheds light on its evolution and its adaptation to smear-ripened cheeses.</title>
        <authorList>
            <person name="Moineau S."/>
        </authorList>
    </citation>
    <scope>NUCLEOTIDE SEQUENCE [LARGE SCALE GENOMIC DNA]</scope>
    <source>
        <strain evidence="3 8">SMQ-1420</strain>
    </source>
</reference>
<dbReference type="EMBL" id="NRGO01000014">
    <property type="protein sequence ID" value="PCC49720.1"/>
    <property type="molecule type" value="Genomic_DNA"/>
</dbReference>
<reference evidence="3 8" key="2">
    <citation type="submission" date="2017-12" db="EMBL/GenBank/DDBJ databases">
        <authorList>
            <person name="Levesque S."/>
        </authorList>
    </citation>
    <scope>NUCLEOTIDE SEQUENCE [LARGE SCALE GENOMIC DNA]</scope>
    <source>
        <strain evidence="3 8">SMQ-1420</strain>
    </source>
</reference>
<dbReference type="Proteomes" id="UP000218377">
    <property type="component" value="Unassembled WGS sequence"/>
</dbReference>
<dbReference type="PANTHER" id="PTHR41771">
    <property type="entry name" value="MEMBRANE PROTEIN-RELATED"/>
    <property type="match status" value="1"/>
</dbReference>
<organism evidence="5 6">
    <name type="scientific">Brevibacterium aurantiacum</name>
    <dbReference type="NCBI Taxonomy" id="273384"/>
    <lineage>
        <taxon>Bacteria</taxon>
        <taxon>Bacillati</taxon>
        <taxon>Actinomycetota</taxon>
        <taxon>Actinomycetes</taxon>
        <taxon>Micrococcales</taxon>
        <taxon>Brevibacteriaceae</taxon>
        <taxon>Brevibacterium</taxon>
    </lineage>
</organism>
<feature type="region of interest" description="Disordered" evidence="1">
    <location>
        <begin position="396"/>
        <end position="470"/>
    </location>
</feature>
<feature type="transmembrane region" description="Helical" evidence="2">
    <location>
        <begin position="363"/>
        <end position="388"/>
    </location>
</feature>
<feature type="compositionally biased region" description="Basic and acidic residues" evidence="1">
    <location>
        <begin position="453"/>
        <end position="470"/>
    </location>
</feature>
<evidence type="ECO:0000256" key="2">
    <source>
        <dbReference type="SAM" id="Phobius"/>
    </source>
</evidence>
<dbReference type="Pfam" id="PF07907">
    <property type="entry name" value="YibE_F"/>
    <property type="match status" value="1"/>
</dbReference>
<dbReference type="EMBL" id="CP025334">
    <property type="protein sequence ID" value="AZT97565.1"/>
    <property type="molecule type" value="Genomic_DNA"/>
</dbReference>
<feature type="transmembrane region" description="Helical" evidence="2">
    <location>
        <begin position="17"/>
        <end position="38"/>
    </location>
</feature>
<keyword evidence="2" id="KW-0812">Transmembrane</keyword>
<dbReference type="OrthoDB" id="5846312at2"/>
<dbReference type="RefSeq" id="WP_083248751.1">
    <property type="nucleotide sequence ID" value="NZ_CP017150.1"/>
</dbReference>
<evidence type="ECO:0000313" key="8">
    <source>
        <dbReference type="Proteomes" id="UP000282731"/>
    </source>
</evidence>
<dbReference type="AlphaFoldDB" id="A0A2A3ZDJ4"/>
<evidence type="ECO:0000313" key="7">
    <source>
        <dbReference type="Proteomes" id="UP000218377"/>
    </source>
</evidence>
<accession>A0A368M6Y3</accession>
<keyword evidence="2" id="KW-0472">Membrane</keyword>
<protein>
    <submittedName>
        <fullName evidence="5">YibE/F family protein</fullName>
    </submittedName>
</protein>
<evidence type="ECO:0000313" key="6">
    <source>
        <dbReference type="Proteomes" id="UP000217720"/>
    </source>
</evidence>
<feature type="compositionally biased region" description="Polar residues" evidence="1">
    <location>
        <begin position="424"/>
        <end position="443"/>
    </location>
</feature>
<proteinExistence type="predicted"/>
<evidence type="ECO:0000313" key="4">
    <source>
        <dbReference type="EMBL" id="PCC20230.1"/>
    </source>
</evidence>
<name>A0A2A3ZDJ4_BREAU</name>
<accession>A0A2A3ZDJ4</accession>
<reference evidence="6 7" key="1">
    <citation type="journal article" date="2017" name="Elife">
        <title>Extensive horizontal gene transfer in cheese-associated bacteria.</title>
        <authorList>
            <person name="Bonham K.S."/>
            <person name="Wolfe B.E."/>
            <person name="Dutton R.J."/>
        </authorList>
    </citation>
    <scope>NUCLEOTIDE SEQUENCE [LARGE SCALE GENOMIC DNA]</scope>
    <source>
        <strain evidence="5 6">900_6</strain>
        <strain evidence="4 7">JB5</strain>
    </source>
</reference>
<dbReference type="InterPro" id="IPR012507">
    <property type="entry name" value="YibE_F"/>
</dbReference>
<dbReference type="Proteomes" id="UP000217720">
    <property type="component" value="Unassembled WGS sequence"/>
</dbReference>
<feature type="transmembrane region" description="Helical" evidence="2">
    <location>
        <begin position="265"/>
        <end position="283"/>
    </location>
</feature>
<sequence>MHMPLQREPTASPRVRLIMIVCLIPLVLLTVGGLFLLWPDAAQQELPGGGPTTNSAEGVANAEARVIAVDASNCESSGEADPMLAVDCMTFTAEVEGQEGNLYVTPDAIKSGITVGDTLKVLDFTDSPDRAAIGSDYVFIDYDRNVPILGLAIFYGLIVLLVAGFRGLRALAGLGFAGVVLIVFMLPAILDSKPPILVAMVAASAIMLIALYLAHGVSTRTTTALFGTVLGIIITGVLGFWMTSWANLGVAYTEDAFLLADTADVSMADLIVCAILVTGLGVLNDVTITQASAVWELATVAPDLKAGQLFARAMRIGRDHIASTVYTITFAYVGSALLTLIIVSAYDQSFFETLTRGEMSVEVVSILVCSIGLVIAIPVTTGLGVLVVRSGLRPGPARDSRGGAAVGDDQADEGVATVKRESASSRAATTRPTSGVLENTAVSARNGVPMTTEADHTDQPLTRRELRRRD</sequence>
<dbReference type="PANTHER" id="PTHR41771:SF1">
    <property type="entry name" value="MEMBRANE PROTEIN"/>
    <property type="match status" value="1"/>
</dbReference>
<evidence type="ECO:0000256" key="1">
    <source>
        <dbReference type="SAM" id="MobiDB-lite"/>
    </source>
</evidence>